<sequence length="68" mass="7958">MAFDPNGSRMFNIQGLMEEMQTSREKVESLVSMPGCPEFYYPNQKRPVYPESEMLAFIKAKTTYKRPM</sequence>
<dbReference type="RefSeq" id="WP_116585382.1">
    <property type="nucleotide sequence ID" value="NZ_CAKOEX010000017.1"/>
</dbReference>
<proteinExistence type="predicted"/>
<keyword evidence="2" id="KW-1185">Reference proteome</keyword>
<protein>
    <recommendedName>
        <fullName evidence="3">DNA-binding protein</fullName>
    </recommendedName>
</protein>
<dbReference type="AlphaFoldDB" id="A0A2U1D732"/>
<dbReference type="Proteomes" id="UP000245433">
    <property type="component" value="Unassembled WGS sequence"/>
</dbReference>
<name>A0A2U1D732_9LACO</name>
<evidence type="ECO:0000313" key="2">
    <source>
        <dbReference type="Proteomes" id="UP000245433"/>
    </source>
</evidence>
<reference evidence="1 2" key="1">
    <citation type="submission" date="2018-04" db="EMBL/GenBank/DDBJ databases">
        <title>Genomic Encyclopedia of Type Strains, Phase IV (KMG-IV): sequencing the most valuable type-strain genomes for metagenomic binning, comparative biology and taxonomic classification.</title>
        <authorList>
            <person name="Goeker M."/>
        </authorList>
    </citation>
    <scope>NUCLEOTIDE SEQUENCE [LARGE SCALE GENOMIC DNA]</scope>
    <source>
        <strain evidence="1 2">DSM 28795</strain>
    </source>
</reference>
<gene>
    <name evidence="1" type="ORF">C7384_10792</name>
</gene>
<dbReference type="OrthoDB" id="2151818at2"/>
<organism evidence="1 2">
    <name type="scientific">Convivina intestini</name>
    <dbReference type="NCBI Taxonomy" id="1505726"/>
    <lineage>
        <taxon>Bacteria</taxon>
        <taxon>Bacillati</taxon>
        <taxon>Bacillota</taxon>
        <taxon>Bacilli</taxon>
        <taxon>Lactobacillales</taxon>
        <taxon>Lactobacillaceae</taxon>
        <taxon>Convivina</taxon>
    </lineage>
</organism>
<evidence type="ECO:0000313" key="1">
    <source>
        <dbReference type="EMBL" id="PVY83484.1"/>
    </source>
</evidence>
<accession>A0A2U1D732</accession>
<comment type="caution">
    <text evidence="1">The sequence shown here is derived from an EMBL/GenBank/DDBJ whole genome shotgun (WGS) entry which is preliminary data.</text>
</comment>
<dbReference type="EMBL" id="QEKT01000007">
    <property type="protein sequence ID" value="PVY83484.1"/>
    <property type="molecule type" value="Genomic_DNA"/>
</dbReference>
<evidence type="ECO:0008006" key="3">
    <source>
        <dbReference type="Google" id="ProtNLM"/>
    </source>
</evidence>